<keyword evidence="10" id="KW-1185">Reference proteome</keyword>
<sequence>MSCDLGETNYVESNRSEETEIGNSWRSLSLRSALSSFGSDSTLGEAEVDELDKQTLSLWAQIEKLPMSEQLKLSVFDDQNEEKRVVDVTKLEAGEKHLFINKILKHIEHDNLRLLHKIKKRLDKVGVRLPSVEVRFSNLSVEAECQVVHGKPLPTLWNALIGMILDMTRLVGLSSKAAKIGIINHVSGVVKPGRMTLLLGPPGCGKTSLLKALSANLDKSLKVAGEISYNGYKLEEFVPQKTSSYVSQNDIHIPQMTVREALDFSSRCQGVGSREEILVELNKREKEAKLIPDPDVDMYMKAIAAESQESSLQTDYILKILGLDICSDTLVGNEMRIGISGGQKKRLTTGEMIVGPTRALLLDEISNGLDSSTTYQIVSCLQQLAHMSHATVLVSLLQPAPETFDLFDDIILMAEGKIVYHGSRDDVLEFFKSCGFSCPERKGVADFLQEASAL</sequence>
<dbReference type="InterPro" id="IPR003439">
    <property type="entry name" value="ABC_transporter-like_ATP-bd"/>
</dbReference>
<protein>
    <recommendedName>
        <fullName evidence="8">ABC transporter domain-containing protein</fullName>
    </recommendedName>
</protein>
<gene>
    <name evidence="9" type="ORF">RD792_015924</name>
</gene>
<comment type="caution">
    <text evidence="9">The sequence shown here is derived from an EMBL/GenBank/DDBJ whole genome shotgun (WGS) entry which is preliminary data.</text>
</comment>
<dbReference type="Pfam" id="PF00005">
    <property type="entry name" value="ABC_tran"/>
    <property type="match status" value="1"/>
</dbReference>
<evidence type="ECO:0000313" key="10">
    <source>
        <dbReference type="Proteomes" id="UP001291926"/>
    </source>
</evidence>
<dbReference type="Pfam" id="PF19055">
    <property type="entry name" value="ABC2_membrane_7"/>
    <property type="match status" value="1"/>
</dbReference>
<dbReference type="InterPro" id="IPR043926">
    <property type="entry name" value="ABCG_dom"/>
</dbReference>
<keyword evidence="2" id="KW-0813">Transport</keyword>
<proteinExistence type="predicted"/>
<evidence type="ECO:0000256" key="2">
    <source>
        <dbReference type="ARBA" id="ARBA00022448"/>
    </source>
</evidence>
<dbReference type="Proteomes" id="UP001291926">
    <property type="component" value="Unassembled WGS sequence"/>
</dbReference>
<dbReference type="SMART" id="SM00382">
    <property type="entry name" value="AAA"/>
    <property type="match status" value="1"/>
</dbReference>
<keyword evidence="5" id="KW-0067">ATP-binding</keyword>
<evidence type="ECO:0000256" key="7">
    <source>
        <dbReference type="ARBA" id="ARBA00023136"/>
    </source>
</evidence>
<feature type="domain" description="ABC transporter" evidence="8">
    <location>
        <begin position="168"/>
        <end position="440"/>
    </location>
</feature>
<evidence type="ECO:0000256" key="3">
    <source>
        <dbReference type="ARBA" id="ARBA00022692"/>
    </source>
</evidence>
<dbReference type="InterPro" id="IPR003593">
    <property type="entry name" value="AAA+_ATPase"/>
</dbReference>
<dbReference type="Gene3D" id="3.40.50.300">
    <property type="entry name" value="P-loop containing nucleotide triphosphate hydrolases"/>
    <property type="match status" value="1"/>
</dbReference>
<keyword evidence="6" id="KW-1133">Transmembrane helix</keyword>
<keyword evidence="7" id="KW-0472">Membrane</keyword>
<dbReference type="PANTHER" id="PTHR19241">
    <property type="entry name" value="ATP-BINDING CASSETTE TRANSPORTER"/>
    <property type="match status" value="1"/>
</dbReference>
<dbReference type="InterPro" id="IPR027417">
    <property type="entry name" value="P-loop_NTPase"/>
</dbReference>
<comment type="subcellular location">
    <subcellularLocation>
        <location evidence="1">Membrane</location>
        <topology evidence="1">Multi-pass membrane protein</topology>
    </subcellularLocation>
</comment>
<dbReference type="EMBL" id="JAYDYQ010002688">
    <property type="protein sequence ID" value="KAK4476764.1"/>
    <property type="molecule type" value="Genomic_DNA"/>
</dbReference>
<evidence type="ECO:0000256" key="6">
    <source>
        <dbReference type="ARBA" id="ARBA00022989"/>
    </source>
</evidence>
<dbReference type="SUPFAM" id="SSF52540">
    <property type="entry name" value="P-loop containing nucleoside triphosphate hydrolases"/>
    <property type="match status" value="2"/>
</dbReference>
<evidence type="ECO:0000256" key="5">
    <source>
        <dbReference type="ARBA" id="ARBA00022840"/>
    </source>
</evidence>
<reference evidence="9 10" key="1">
    <citation type="journal article" date="2023" name="bioRxiv">
        <title>Genome report: Whole genome sequence and annotation of Penstemon davidsonii.</title>
        <authorList>
            <person name="Ostevik K.L."/>
            <person name="Alabady M."/>
            <person name="Zhang M."/>
            <person name="Rausher M.D."/>
        </authorList>
    </citation>
    <scope>NUCLEOTIDE SEQUENCE [LARGE SCALE GENOMIC DNA]</scope>
    <source>
        <strain evidence="9">DNT005</strain>
        <tissue evidence="9">Whole leaf</tissue>
    </source>
</reference>
<organism evidence="9 10">
    <name type="scientific">Penstemon davidsonii</name>
    <dbReference type="NCBI Taxonomy" id="160366"/>
    <lineage>
        <taxon>Eukaryota</taxon>
        <taxon>Viridiplantae</taxon>
        <taxon>Streptophyta</taxon>
        <taxon>Embryophyta</taxon>
        <taxon>Tracheophyta</taxon>
        <taxon>Spermatophyta</taxon>
        <taxon>Magnoliopsida</taxon>
        <taxon>eudicotyledons</taxon>
        <taxon>Gunneridae</taxon>
        <taxon>Pentapetalae</taxon>
        <taxon>asterids</taxon>
        <taxon>lamiids</taxon>
        <taxon>Lamiales</taxon>
        <taxon>Plantaginaceae</taxon>
        <taxon>Cheloneae</taxon>
        <taxon>Penstemon</taxon>
    </lineage>
</organism>
<evidence type="ECO:0000259" key="8">
    <source>
        <dbReference type="PROSITE" id="PS50893"/>
    </source>
</evidence>
<name>A0ABR0CHY6_9LAMI</name>
<evidence type="ECO:0000256" key="1">
    <source>
        <dbReference type="ARBA" id="ARBA00004141"/>
    </source>
</evidence>
<evidence type="ECO:0000256" key="4">
    <source>
        <dbReference type="ARBA" id="ARBA00022741"/>
    </source>
</evidence>
<keyword evidence="3" id="KW-0812">Transmembrane</keyword>
<keyword evidence="4" id="KW-0547">Nucleotide-binding</keyword>
<evidence type="ECO:0000313" key="9">
    <source>
        <dbReference type="EMBL" id="KAK4476764.1"/>
    </source>
</evidence>
<dbReference type="PROSITE" id="PS50893">
    <property type="entry name" value="ABC_TRANSPORTER_2"/>
    <property type="match status" value="1"/>
</dbReference>
<accession>A0ABR0CHY6</accession>